<dbReference type="EMBL" id="FOMB01000006">
    <property type="protein sequence ID" value="SFC53412.1"/>
    <property type="molecule type" value="Genomic_DNA"/>
</dbReference>
<evidence type="ECO:0000313" key="3">
    <source>
        <dbReference type="Proteomes" id="UP000182258"/>
    </source>
</evidence>
<gene>
    <name evidence="2" type="ORF">SAMN04488059_106149</name>
</gene>
<reference evidence="2 3" key="1">
    <citation type="submission" date="2016-10" db="EMBL/GenBank/DDBJ databases">
        <authorList>
            <person name="de Groot N.N."/>
        </authorList>
    </citation>
    <scope>NUCLEOTIDE SEQUENCE [LARGE SCALE GENOMIC DNA]</scope>
    <source>
        <strain evidence="2 3">CGMCC 1.10210</strain>
    </source>
</reference>
<dbReference type="STRING" id="728005.SAMN04488059_106149"/>
<dbReference type="Pfam" id="PF05598">
    <property type="entry name" value="DUF772"/>
    <property type="match status" value="1"/>
</dbReference>
<organism evidence="2 3">
    <name type="scientific">Devosia psychrophila</name>
    <dbReference type="NCBI Taxonomy" id="728005"/>
    <lineage>
        <taxon>Bacteria</taxon>
        <taxon>Pseudomonadati</taxon>
        <taxon>Pseudomonadota</taxon>
        <taxon>Alphaproteobacteria</taxon>
        <taxon>Hyphomicrobiales</taxon>
        <taxon>Devosiaceae</taxon>
        <taxon>Devosia</taxon>
    </lineage>
</organism>
<dbReference type="RefSeq" id="WP_158409562.1">
    <property type="nucleotide sequence ID" value="NZ_FOMB01000006.1"/>
</dbReference>
<evidence type="ECO:0000259" key="1">
    <source>
        <dbReference type="Pfam" id="PF05598"/>
    </source>
</evidence>
<proteinExistence type="predicted"/>
<evidence type="ECO:0000313" key="2">
    <source>
        <dbReference type="EMBL" id="SFC53412.1"/>
    </source>
</evidence>
<dbReference type="PANTHER" id="PTHR33408:SF2">
    <property type="entry name" value="TRANSPOSASE DDE DOMAIN-CONTAINING PROTEIN"/>
    <property type="match status" value="1"/>
</dbReference>
<sequence length="386" mass="43502">MGRFVEVADRQQASFLPACLEDNVEADNPVRIIDAFADELDLAELGFARVQPASTSRPGYAPGTMLKHYVYGYLHQLTSSRKLERQGDRVLRLPDTKRILQRLRSQPSCYPARRSRSCAPFRRYDGADGDKLIRWTPRRINRHLMVLNGTMLETKVNPRSVIRICPRCAMGSIAAWPGTALDQVVTGRAEWTAAVVDVCLDHGVALISLRGPQLDVPRLDPGYQTSLLLDELHSIQPVYTKIDDFQRYVLSRLGIIAAKESALLDKISLEAVTQICHSAGHDLMRQRPHVGVIAGKDRRAAGFDLLGHGAAQFEQLLIEPREGVRVRQRARSVLPRLPEHLAKYRLRDTQCCELIEKVFYILFRILTHAEGEMLLGRICPGRQSPF</sequence>
<dbReference type="Proteomes" id="UP000182258">
    <property type="component" value="Unassembled WGS sequence"/>
</dbReference>
<feature type="domain" description="Transposase InsH N-terminal" evidence="1">
    <location>
        <begin position="19"/>
        <end position="88"/>
    </location>
</feature>
<dbReference type="OrthoDB" id="9774608at2"/>
<protein>
    <submittedName>
        <fullName evidence="2">Transposase</fullName>
    </submittedName>
</protein>
<dbReference type="AlphaFoldDB" id="A0A1I1JZP1"/>
<accession>A0A1I1JZP1</accession>
<name>A0A1I1JZP1_9HYPH</name>
<dbReference type="PANTHER" id="PTHR33408">
    <property type="entry name" value="TRANSPOSASE"/>
    <property type="match status" value="1"/>
</dbReference>
<dbReference type="InterPro" id="IPR008490">
    <property type="entry name" value="Transposase_InsH_N"/>
</dbReference>